<reference evidence="1 2" key="1">
    <citation type="submission" date="2019-11" db="EMBL/GenBank/DDBJ databases">
        <title>Novel Deefgea species.</title>
        <authorList>
            <person name="Han J.-H."/>
        </authorList>
    </citation>
    <scope>NUCLEOTIDE SEQUENCE [LARGE SCALE GENOMIC DNA]</scope>
    <source>
        <strain evidence="1 2">LMG 24817</strain>
    </source>
</reference>
<evidence type="ECO:0008006" key="3">
    <source>
        <dbReference type="Google" id="ProtNLM"/>
    </source>
</evidence>
<evidence type="ECO:0000313" key="2">
    <source>
        <dbReference type="Proteomes" id="UP001195660"/>
    </source>
</evidence>
<proteinExistence type="predicted"/>
<comment type="caution">
    <text evidence="1">The sequence shown here is derived from an EMBL/GenBank/DDBJ whole genome shotgun (WGS) entry which is preliminary data.</text>
</comment>
<organism evidence="1 2">
    <name type="scientific">Deefgea chitinilytica</name>
    <dbReference type="NCBI Taxonomy" id="570276"/>
    <lineage>
        <taxon>Bacteria</taxon>
        <taxon>Pseudomonadati</taxon>
        <taxon>Pseudomonadota</taxon>
        <taxon>Betaproteobacteria</taxon>
        <taxon>Neisseriales</taxon>
        <taxon>Chitinibacteraceae</taxon>
        <taxon>Deefgea</taxon>
    </lineage>
</organism>
<evidence type="ECO:0000313" key="1">
    <source>
        <dbReference type="EMBL" id="MBM5573010.1"/>
    </source>
</evidence>
<sequence>MESAMQNPTENELIQAESRREAYMNAIPKEVIAQEDRLPIQIQSMNASNKSKLQNIYLVAEELFRLRPSFVACKEGCSSCCHMNISITSEEASRISTATAQKAKEISFSISHPLSTFAGKPCPFLDISQGNCSIYPDRPLACRKHVSFFDSATYCDVTIANDISVPLMGFSGLDNALYSVKNKNQNLVIADIRDFFPSTK</sequence>
<name>A0ABS2CH22_9NEIS</name>
<keyword evidence="2" id="KW-1185">Reference proteome</keyword>
<protein>
    <recommendedName>
        <fullName evidence="3">YkgJ family cysteine cluster protein</fullName>
    </recommendedName>
</protein>
<dbReference type="Proteomes" id="UP001195660">
    <property type="component" value="Unassembled WGS sequence"/>
</dbReference>
<dbReference type="InterPro" id="IPR005358">
    <property type="entry name" value="Puta_zinc/iron-chelating_dom"/>
</dbReference>
<dbReference type="EMBL" id="WOFE01000015">
    <property type="protein sequence ID" value="MBM5573010.1"/>
    <property type="molecule type" value="Genomic_DNA"/>
</dbReference>
<accession>A0ABS2CH22</accession>
<dbReference type="Pfam" id="PF03692">
    <property type="entry name" value="CxxCxxCC"/>
    <property type="match status" value="1"/>
</dbReference>
<gene>
    <name evidence="1" type="ORF">GM173_15670</name>
</gene>